<protein>
    <submittedName>
        <fullName evidence="18">Uncharacterized protein</fullName>
    </submittedName>
</protein>
<keyword evidence="3" id="KW-0813">Transport</keyword>
<dbReference type="Pfam" id="PF00664">
    <property type="entry name" value="ABC_membrane"/>
    <property type="match status" value="1"/>
</dbReference>
<dbReference type="FunFam" id="1.10.1200.10:FF:000005">
    <property type="entry name" value="Nonribosomal peptide synthetase 1"/>
    <property type="match status" value="1"/>
</dbReference>
<accession>A0A8H4RJA0</accession>
<feature type="transmembrane region" description="Helical" evidence="14">
    <location>
        <begin position="310"/>
        <end position="334"/>
    </location>
</feature>
<evidence type="ECO:0000256" key="12">
    <source>
        <dbReference type="ARBA" id="ARBA00023180"/>
    </source>
</evidence>
<dbReference type="InterPro" id="IPR044726">
    <property type="entry name" value="ABCC_6TM_D2"/>
</dbReference>
<evidence type="ECO:0000256" key="10">
    <source>
        <dbReference type="ARBA" id="ARBA00022989"/>
    </source>
</evidence>
<dbReference type="CDD" id="cd05918">
    <property type="entry name" value="A_NRPS_SidN3_like"/>
    <property type="match status" value="1"/>
</dbReference>
<dbReference type="FunFam" id="3.40.50.12780:FF:000014">
    <property type="entry name" value="Nonribosomal peptide synthetase 1"/>
    <property type="match status" value="1"/>
</dbReference>
<dbReference type="Gene3D" id="2.30.38.10">
    <property type="entry name" value="Luciferase, Domain 3"/>
    <property type="match status" value="1"/>
</dbReference>
<proteinExistence type="inferred from homology"/>
<dbReference type="InterPro" id="IPR017871">
    <property type="entry name" value="ABC_transporter-like_CS"/>
</dbReference>
<dbReference type="InterPro" id="IPR003593">
    <property type="entry name" value="AAA+_ATPase"/>
</dbReference>
<dbReference type="Pfam" id="PF24357">
    <property type="entry name" value="TMD0_ABC"/>
    <property type="match status" value="1"/>
</dbReference>
<dbReference type="InterPro" id="IPR009081">
    <property type="entry name" value="PP-bd_ACP"/>
</dbReference>
<dbReference type="PROSITE" id="PS50075">
    <property type="entry name" value="CARRIER"/>
    <property type="match status" value="2"/>
</dbReference>
<dbReference type="InterPro" id="IPR045851">
    <property type="entry name" value="AMP-bd_C_sf"/>
</dbReference>
<dbReference type="InterPro" id="IPR044746">
    <property type="entry name" value="ABCC_6TM_D1"/>
</dbReference>
<evidence type="ECO:0000256" key="4">
    <source>
        <dbReference type="ARBA" id="ARBA00022450"/>
    </source>
</evidence>
<feature type="domain" description="ABC transporter" evidence="16">
    <location>
        <begin position="1215"/>
        <end position="1480"/>
    </location>
</feature>
<dbReference type="Pfam" id="PF00668">
    <property type="entry name" value="Condensation"/>
    <property type="match status" value="2"/>
</dbReference>
<feature type="transmembrane region" description="Helical" evidence="14">
    <location>
        <begin position="929"/>
        <end position="951"/>
    </location>
</feature>
<dbReference type="PANTHER" id="PTHR45527">
    <property type="entry name" value="NONRIBOSOMAL PEPTIDE SYNTHETASE"/>
    <property type="match status" value="1"/>
</dbReference>
<dbReference type="GO" id="GO:0016887">
    <property type="term" value="F:ATP hydrolysis activity"/>
    <property type="evidence" value="ECO:0007669"/>
    <property type="project" value="InterPro"/>
</dbReference>
<dbReference type="FunFam" id="3.30.300.30:FF:000015">
    <property type="entry name" value="Nonribosomal peptide synthase SidD"/>
    <property type="match status" value="2"/>
</dbReference>
<dbReference type="Gene3D" id="3.30.300.30">
    <property type="match status" value="2"/>
</dbReference>
<dbReference type="GO" id="GO:0044550">
    <property type="term" value="P:secondary metabolite biosynthetic process"/>
    <property type="evidence" value="ECO:0007669"/>
    <property type="project" value="TreeGrafter"/>
</dbReference>
<dbReference type="InterPro" id="IPR003439">
    <property type="entry name" value="ABC_transporter-like_ATP-bd"/>
</dbReference>
<dbReference type="OrthoDB" id="416786at2759"/>
<dbReference type="SUPFAM" id="SSF90123">
    <property type="entry name" value="ABC transporter transmembrane region"/>
    <property type="match status" value="2"/>
</dbReference>
<evidence type="ECO:0000256" key="13">
    <source>
        <dbReference type="SAM" id="MobiDB-lite"/>
    </source>
</evidence>
<dbReference type="Gene3D" id="1.10.1200.10">
    <property type="entry name" value="ACP-like"/>
    <property type="match status" value="2"/>
</dbReference>
<feature type="transmembrane region" description="Helical" evidence="14">
    <location>
        <begin position="518"/>
        <end position="539"/>
    </location>
</feature>
<keyword evidence="10 14" id="KW-1133">Transmembrane helix</keyword>
<reference evidence="18 19" key="1">
    <citation type="submission" date="2020-03" db="EMBL/GenBank/DDBJ databases">
        <title>Draft Genome Sequence of Cudoniella acicularis.</title>
        <authorList>
            <person name="Buettner E."/>
            <person name="Kellner H."/>
        </authorList>
    </citation>
    <scope>NUCLEOTIDE SEQUENCE [LARGE SCALE GENOMIC DNA]</scope>
    <source>
        <strain evidence="18 19">DSM 108380</strain>
    </source>
</reference>
<dbReference type="InterPro" id="IPR011527">
    <property type="entry name" value="ABC1_TM_dom"/>
</dbReference>
<feature type="transmembrane region" description="Helical" evidence="14">
    <location>
        <begin position="1112"/>
        <end position="1134"/>
    </location>
</feature>
<feature type="region of interest" description="Disordered" evidence="13">
    <location>
        <begin position="570"/>
        <end position="592"/>
    </location>
</feature>
<dbReference type="InterPro" id="IPR000873">
    <property type="entry name" value="AMP-dep_synth/lig_dom"/>
</dbReference>
<dbReference type="InterPro" id="IPR020845">
    <property type="entry name" value="AMP-binding_CS"/>
</dbReference>
<feature type="transmembrane region" description="Helical" evidence="14">
    <location>
        <begin position="32"/>
        <end position="52"/>
    </location>
</feature>
<keyword evidence="11 14" id="KW-0472">Membrane</keyword>
<evidence type="ECO:0000256" key="5">
    <source>
        <dbReference type="ARBA" id="ARBA00022553"/>
    </source>
</evidence>
<dbReference type="PROSITE" id="PS50893">
    <property type="entry name" value="ABC_TRANSPORTER_2"/>
    <property type="match status" value="2"/>
</dbReference>
<dbReference type="InterPro" id="IPR027417">
    <property type="entry name" value="P-loop_NTPase"/>
</dbReference>
<comment type="similarity">
    <text evidence="2">Belongs to the ABC transporter superfamily. ABCC family. Conjugate transporter (TC 3.A.1.208) subfamily.</text>
</comment>
<evidence type="ECO:0000259" key="16">
    <source>
        <dbReference type="PROSITE" id="PS50893"/>
    </source>
</evidence>
<feature type="domain" description="ABC transmembrane type-1" evidence="17">
    <location>
        <begin position="287"/>
        <end position="547"/>
    </location>
</feature>
<dbReference type="Gene3D" id="3.40.50.980">
    <property type="match status" value="2"/>
</dbReference>
<dbReference type="EMBL" id="JAAMPI010000626">
    <property type="protein sequence ID" value="KAF4629796.1"/>
    <property type="molecule type" value="Genomic_DNA"/>
</dbReference>
<dbReference type="Gene3D" id="3.30.559.10">
    <property type="entry name" value="Chloramphenicol acetyltransferase-like domain"/>
    <property type="match status" value="2"/>
</dbReference>
<feature type="domain" description="ABC transmembrane type-1" evidence="17">
    <location>
        <begin position="889"/>
        <end position="1168"/>
    </location>
</feature>
<comment type="caution">
    <text evidence="18">The sequence shown here is derived from an EMBL/GenBank/DDBJ whole genome shotgun (WGS) entry which is preliminary data.</text>
</comment>
<dbReference type="CDD" id="cd19545">
    <property type="entry name" value="FUM14_C_NRPS-like"/>
    <property type="match status" value="1"/>
</dbReference>
<dbReference type="PROSITE" id="PS50929">
    <property type="entry name" value="ABC_TM1F"/>
    <property type="match status" value="2"/>
</dbReference>
<sequence length="3715" mass="413094">MDFSGCLDDDSFGPAVHGCRDDFDFTIKFEKIFFSLIPASVFIALALTRTVFLLGRPEIVRGPILRGTKLATLIAYSALQLSLLVLSTKLNKSKVFFVSAGAVEFASTPFITILSFLEHSRSPRPSILLNVYLSLTLLLDIAQTRTLWLASIRFDETIFSRLFTAAVVVKLILILLESHRKSRWIQWDIKDHSPEEMSGVFGLGAFVWLNRLFLIGYKKILTIDDLFPLDQSMATEALQLKLMDNLQSPRSKGRRLGLAKALAKTLAVSLLLPIGPRVALIGFKFCQPFLINTLLDYLQQSVDVSSKNVGYGLIGATILIYAGVAISTAFYWYFHERTLCMSRGALAGAVYKMTTEVKVSAAGDSVALTLMSTDVERIRLGFLNLHEFWANAIESGLATWLLQRQLGAAFAAPLVIVLCCIILGGFANKFVAQKQNSWMDNIQKRVGLTSKVISNMTNLKISGLSVPMEDLIQNMRVDELKTASGFRMIYIIINTIGYTPMVLSPVITFAVTSQTLNVATIFTSISYLLLLADPLSLLFQNSPNLLAAFACLDRIQAFLEKEPRVDFRIPQPNRSKFEKEDSGSEDSEEKPRSAISILNGSFGWRTDKLSLKNINLHIPTSRLTMVVGPVASGKSTLCKVLLGEIPVSQAHVTLTPGSVSRRIGYCDQTPYLSNTSIRENIVGFSAFNPLRYQEVIEATMLEPDLAILPKGHETRIGSNGITLSGGQKQRVSMARALYLNSNFLIFDDILSGLDADTEEQVFRRVFGPDGLLRRRNATAVLCTHSIQHLPSADHVVALGADGSVVEQGTFQTLVSNMNYVHSLSIKPTKYVKSTETATIDTEEPEWARLNKAPTAPLVPSSDPNEKDRMNGDPAVFRYYLSSLGKRSIVAFIIFGLGWGFFYNWGNIWLEFWAKDVSSSHPSRSNSFYIGLYALFQLLHLASLFFCFLICFRTMVEISGSKLHKAALRTVVNAPLRFFTTTDTGTVTNLFSQDMNLIDSELPIALTNLVMDVCNAIGMAAVIATSSPFLAITYPFICVILYGIQKFYLRTSRQLLLLDLEAKSPLYTHFLDTIKDVATFRAFGWVQEGIDTNNRLLDRSQRPTYLLAMVQRWLGFALQTVVAILAVSVVCLATQLRSSTALTGASLVTLMTFGDILNYIIRWYTQIETSIGAVSRLKKFSKEVKSESLEGEDITPSREWPLRGGIKITGVSASYSDFDDIVQQSTSESDDSGGTSSNIALRNLNISIQPGEKVAICGRSGSGKSSTISLLLRLLDPLSSCSQNITIDDTPLHKIDRSTLRQRIIAVPQDPVFLPDGTSFMANLDPFTVSTESDCQAVLETVGLWSLIEQRGGLAKGLLSDTLSQGQKQLFSLARAILRRRIRARDFDADFGSSATGEKGGSGILLLDEVSSSVDQDTDRAMQRIIKEEFESYTIVMVSHRLEMVMDFDTVFVMDKGSVVDSLEDCIGPKRFSSPTFVPKWYDVLLHMYMYVLKESYLAFGFLFCMQHASADRTSSRIFTSVSRSEPHNLSLDRPCLILKLPYLPTNTAMATYREVMAQNGQVQSSKSFQRMLQWNGELPAAVDTFVHSLIQARAYQQPNSQAICSWDGNLTYAELDDLSSRLAGYISTQGVAPEVIVPLCFEKSKWAIVGLLAVLKAGGAFLLLDPSQPIARLESIVDQTGATFALSSATCFDVCKSLVDRPFVVDAPTFFKLKSSLPYSSANLNNAAYLIFTSGSTGSPKGVIIENSQLSTTATNIGKRLGYGDKPRVLQFASYAFDACITDIFATLAYGGVLCIPSEWERNNAIIEAMRRMEVTNAKFTPSLASNLGFENVPTLDTLVLGGESAPASLIGKWAQKLRLVLVYGPTECCVICFISDASQRKPAPGELGRPVGARAWIVKQDNCNELANIGENGELLIEGPLLGRGYLDDPVKTEKQFIRNPAWMLVLPKFCSKKDTRMYRTGDLARYLEDGTVCYAGRIDNQVKIRGQRLELEEVEKRLHDCLVELGLKSHQIVVEAVALSGLTSKQLVAFLCLSSVESLGSLDWDKKDENGPVVRTSTPEQERFSGIVSKIEAMMKLLLPAYAVPSIWIPVLRLPFTVSRKKDRKRLRAIIEPFSTKQLTIFANPSTTLSSKKKREQLTENESKLRILWADAFSVEASTIEPKDSFFSLGGDSVLAIKIIAAARANGLDLSLDIVFQHPILCEMAEVTKNITIEEDLAIIPSFALLGDREINRIRQEASKECSISKECILDVYPLSPMQEGLLALSIKDPGTYILQFVYQMPESVDLDKLKASWEAVAERTQVLRTRFFDYNSDLLQVVVDEPLKWKVVEGDLAAFLVTEKARRISVGEAMSRQTVLRQSDSLQYFLVWTVHHALVDGWSESDIVSSVEQEYFGHTPANSTTPMFNSFIRYIGQQNQESAQKFWRQQLSGAPIPVFPPLPDPSYVPKVQRSNRILHHLNSHEEAEVEHKIPLFKRGSATAATMIQAAWFLLVGLYSNSSDIVTGVTLNGRTAQLPGIDRIPGPTVTTIPFRAQFRSDQKLSDFLQKIQKQYLSILPFAQFGLQNIRGVSEDAVGALMDFAIVMECELHKGSVDFRATFDHQVLSEVQVRRMIRQMEHILLGISLSGPDTKVSDLQKISQADKLEIFNWNKQGPKTENLYAHEIIESNTRKAGNTPAPAIFNLIIKLTREFAGGACVPVSPDSSTKEISAIMERLGENSANLILTSRENTGSLDQLGVRNITVDQQLWEMIDGFFDAPSLTSEVTFSNAAFVVFTSGSSGAPKAVVLEHQAFSSRVLNRASFLPQDQLTRSFQFSPYSSYVSIEDIFSTLVFGGVVCIPSGDQLGNLSGAVESFKANRLSLTPTVVGYLRPEDIPSAKVLTIVGESVTKHLIEKWAGHITLNNAYGCAECSLYATGKAGIRTKEDYNNIGKCVGTLTWIVDPEDSNSLMPIGGVGELLLEGFLVRGYLGDELLTKSMFVKKPTWSRSKDSTVGRRFFKTGDLASYNADGSIKFVGRLHEVTFNGQRIEVENVEQQLRENLPSSAGVAVEVVASSDGNEILAAFVVVDGYEARNVVDVELENFPKALEHFQDLMKGLETKLHSVLPRHMIPSVSRKIQCVEIFGLSIYSQLYLPIKRFPISESGRIDRKALKTLASRFSFADLSSVWNNKTTMTGFKPPTRIEKRLQSIWKALLGTDQIRVDDNFFQLGGGSVLAMRMVSMARQDGMTMTVNSIFKAPILKDLALTVRENIKTTDLAPFALLYYPLAADLRLLAAEKCGIRKEDVEDMYPCSVMQLHYVTGYSDAKKDVSKPWDWQSQMVYSVPPSVDLGRFRGVWNSAVHRHPTLRTRLVNTYAGIFQVVVKEFEPQKWSHSTDLEQYLQKDKSNNMTFGFRLLRLAIVEQSDTDERYFVITIHHSIYDAFARSMLFKEVDEAYFQGFPDTPLPKMNQFIKYITGADKKAAIDFWTSHLDGIITKPLLAVAERFTVFNHTEKTMTMDIPILRGSESTLPTMIEVASGLAIAHRLDCPDVIFYSDRSGRNLPVEGIEDLVGPTTLFLPVRVHRDPHQKVRDLLRESQSFEIEQIPFEHLGWLELREIDHLKAALQHSLEININPNGLASLGGDLGLEFKRSYESFDDPFGVHVFLNNGKMEWCISYDERLISHGAVDSLLMEIIKVFNRLVDAYLQPELTVGELFEFLRNGVNGEEEGKKVEVMK</sequence>
<dbReference type="GO" id="GO:0016874">
    <property type="term" value="F:ligase activity"/>
    <property type="evidence" value="ECO:0007669"/>
    <property type="project" value="UniProtKB-KW"/>
</dbReference>
<feature type="transmembrane region" description="Helical" evidence="14">
    <location>
        <begin position="197"/>
        <end position="217"/>
    </location>
</feature>
<evidence type="ECO:0000256" key="8">
    <source>
        <dbReference type="ARBA" id="ARBA00022741"/>
    </source>
</evidence>
<feature type="domain" description="Carrier" evidence="15">
    <location>
        <begin position="2138"/>
        <end position="2214"/>
    </location>
</feature>
<evidence type="ECO:0000313" key="18">
    <source>
        <dbReference type="EMBL" id="KAF4629796.1"/>
    </source>
</evidence>
<organism evidence="18 19">
    <name type="scientific">Cudoniella acicularis</name>
    <dbReference type="NCBI Taxonomy" id="354080"/>
    <lineage>
        <taxon>Eukaryota</taxon>
        <taxon>Fungi</taxon>
        <taxon>Dikarya</taxon>
        <taxon>Ascomycota</taxon>
        <taxon>Pezizomycotina</taxon>
        <taxon>Leotiomycetes</taxon>
        <taxon>Helotiales</taxon>
        <taxon>Tricladiaceae</taxon>
        <taxon>Cudoniella</taxon>
    </lineage>
</organism>
<feature type="transmembrane region" description="Helical" evidence="14">
    <location>
        <begin position="406"/>
        <end position="427"/>
    </location>
</feature>
<dbReference type="GO" id="GO:0005524">
    <property type="term" value="F:ATP binding"/>
    <property type="evidence" value="ECO:0007669"/>
    <property type="project" value="UniProtKB-KW"/>
</dbReference>
<dbReference type="InterPro" id="IPR036640">
    <property type="entry name" value="ABC1_TM_sf"/>
</dbReference>
<feature type="transmembrane region" description="Helical" evidence="14">
    <location>
        <begin position="129"/>
        <end position="152"/>
    </location>
</feature>
<feature type="transmembrane region" description="Helical" evidence="14">
    <location>
        <begin position="489"/>
        <end position="512"/>
    </location>
</feature>
<evidence type="ECO:0000256" key="2">
    <source>
        <dbReference type="ARBA" id="ARBA00009726"/>
    </source>
</evidence>
<dbReference type="Gene3D" id="3.40.50.300">
    <property type="entry name" value="P-loop containing nucleotide triphosphate hydrolases"/>
    <property type="match status" value="2"/>
</dbReference>
<dbReference type="PROSITE" id="PS00455">
    <property type="entry name" value="AMP_BINDING"/>
    <property type="match status" value="2"/>
</dbReference>
<dbReference type="PANTHER" id="PTHR45527:SF1">
    <property type="entry name" value="FATTY ACID SYNTHASE"/>
    <property type="match status" value="1"/>
</dbReference>
<dbReference type="SUPFAM" id="SSF52540">
    <property type="entry name" value="P-loop containing nucleoside triphosphate hydrolases"/>
    <property type="match status" value="2"/>
</dbReference>
<dbReference type="InterPro" id="IPR042099">
    <property type="entry name" value="ANL_N_sf"/>
</dbReference>
<evidence type="ECO:0000259" key="17">
    <source>
        <dbReference type="PROSITE" id="PS50929"/>
    </source>
</evidence>
<evidence type="ECO:0000259" key="15">
    <source>
        <dbReference type="PROSITE" id="PS50075"/>
    </source>
</evidence>
<feature type="domain" description="ABC transporter" evidence="16">
    <location>
        <begin position="595"/>
        <end position="826"/>
    </location>
</feature>
<dbReference type="FunFam" id="3.40.50.300:FF:001854">
    <property type="entry name" value="ABC multidrug transporter (Eurofung)"/>
    <property type="match status" value="1"/>
</dbReference>
<dbReference type="PROSITE" id="PS00012">
    <property type="entry name" value="PHOSPHOPANTETHEINE"/>
    <property type="match status" value="1"/>
</dbReference>
<dbReference type="CDD" id="cd18579">
    <property type="entry name" value="ABC_6TM_ABCC_D1"/>
    <property type="match status" value="1"/>
</dbReference>
<dbReference type="FunFam" id="1.20.1560.10:FF:000055">
    <property type="entry name" value="ABC multidrug transporter (Eurofung)"/>
    <property type="match status" value="1"/>
</dbReference>
<keyword evidence="5" id="KW-0597">Phosphoprotein</keyword>
<dbReference type="GO" id="GO:0043041">
    <property type="term" value="P:amino acid activation for nonribosomal peptide biosynthetic process"/>
    <property type="evidence" value="ECO:0007669"/>
    <property type="project" value="TreeGrafter"/>
</dbReference>
<feature type="transmembrane region" description="Helical" evidence="14">
    <location>
        <begin position="1028"/>
        <end position="1048"/>
    </location>
</feature>
<dbReference type="FunFam" id="1.20.1560.10:FF:000066">
    <property type="entry name" value="ABC multidrug transporter (Eurofung)"/>
    <property type="match status" value="1"/>
</dbReference>
<dbReference type="CDD" id="cd03250">
    <property type="entry name" value="ABCC_MRP_domain1"/>
    <property type="match status" value="1"/>
</dbReference>
<keyword evidence="6" id="KW-0436">Ligase</keyword>
<dbReference type="NCBIfam" id="TIGR01733">
    <property type="entry name" value="AA-adenyl-dom"/>
    <property type="match status" value="1"/>
</dbReference>
<feature type="transmembrane region" description="Helical" evidence="14">
    <location>
        <begin position="887"/>
        <end position="909"/>
    </location>
</feature>
<dbReference type="InterPro" id="IPR010071">
    <property type="entry name" value="AA_adenyl_dom"/>
</dbReference>
<dbReference type="CDD" id="cd18580">
    <property type="entry name" value="ABC_6TM_ABCC_D2"/>
    <property type="match status" value="1"/>
</dbReference>
<dbReference type="PROSITE" id="PS00211">
    <property type="entry name" value="ABC_TRANSPORTER_1"/>
    <property type="match status" value="2"/>
</dbReference>
<dbReference type="GO" id="GO:0140359">
    <property type="term" value="F:ABC-type transporter activity"/>
    <property type="evidence" value="ECO:0007669"/>
    <property type="project" value="InterPro"/>
</dbReference>
<dbReference type="SUPFAM" id="SSF52777">
    <property type="entry name" value="CoA-dependent acyltransferases"/>
    <property type="match status" value="4"/>
</dbReference>
<evidence type="ECO:0000256" key="9">
    <source>
        <dbReference type="ARBA" id="ARBA00022840"/>
    </source>
</evidence>
<comment type="subcellular location">
    <subcellularLocation>
        <location evidence="1">Membrane</location>
        <topology evidence="1">Multi-pass membrane protein</topology>
    </subcellularLocation>
</comment>
<keyword evidence="19" id="KW-1185">Reference proteome</keyword>
<dbReference type="Pfam" id="PF00005">
    <property type="entry name" value="ABC_tran"/>
    <property type="match status" value="2"/>
</dbReference>
<keyword evidence="9" id="KW-0067">ATP-binding</keyword>
<dbReference type="SUPFAM" id="SSF56801">
    <property type="entry name" value="Acetyl-CoA synthetase-like"/>
    <property type="match status" value="2"/>
</dbReference>
<evidence type="ECO:0000256" key="11">
    <source>
        <dbReference type="ARBA" id="ARBA00023136"/>
    </source>
</evidence>
<feature type="transmembrane region" description="Helical" evidence="14">
    <location>
        <begin position="96"/>
        <end position="117"/>
    </location>
</feature>
<dbReference type="InterPro" id="IPR001242">
    <property type="entry name" value="Condensation_dom"/>
</dbReference>
<evidence type="ECO:0000256" key="6">
    <source>
        <dbReference type="ARBA" id="ARBA00022598"/>
    </source>
</evidence>
<feature type="transmembrane region" description="Helical" evidence="14">
    <location>
        <begin position="158"/>
        <end position="176"/>
    </location>
</feature>
<gene>
    <name evidence="18" type="ORF">G7Y89_g8347</name>
</gene>
<dbReference type="GO" id="GO:0005737">
    <property type="term" value="C:cytoplasm"/>
    <property type="evidence" value="ECO:0007669"/>
    <property type="project" value="TreeGrafter"/>
</dbReference>
<keyword evidence="7 14" id="KW-0812">Transmembrane</keyword>
<dbReference type="Proteomes" id="UP000566819">
    <property type="component" value="Unassembled WGS sequence"/>
</dbReference>
<dbReference type="Gene3D" id="1.20.1560.10">
    <property type="entry name" value="ABC transporter type 1, transmembrane domain"/>
    <property type="match status" value="2"/>
</dbReference>
<dbReference type="InterPro" id="IPR056227">
    <property type="entry name" value="TMD0_ABC"/>
</dbReference>
<dbReference type="Gene3D" id="3.30.559.30">
    <property type="entry name" value="Nonribosomal peptide synthetase, condensation domain"/>
    <property type="match status" value="2"/>
</dbReference>
<evidence type="ECO:0000256" key="1">
    <source>
        <dbReference type="ARBA" id="ARBA00004141"/>
    </source>
</evidence>
<keyword evidence="8" id="KW-0547">Nucleotide-binding</keyword>
<evidence type="ECO:0000256" key="7">
    <source>
        <dbReference type="ARBA" id="ARBA00022692"/>
    </source>
</evidence>
<dbReference type="GO" id="GO:0016020">
    <property type="term" value="C:membrane"/>
    <property type="evidence" value="ECO:0007669"/>
    <property type="project" value="UniProtKB-SubCell"/>
</dbReference>
<evidence type="ECO:0000313" key="19">
    <source>
        <dbReference type="Proteomes" id="UP000566819"/>
    </source>
</evidence>
<feature type="transmembrane region" description="Helical" evidence="14">
    <location>
        <begin position="73"/>
        <end position="90"/>
    </location>
</feature>
<dbReference type="Pfam" id="PF00550">
    <property type="entry name" value="PP-binding"/>
    <property type="match status" value="2"/>
</dbReference>
<dbReference type="SUPFAM" id="SSF47336">
    <property type="entry name" value="ACP-like"/>
    <property type="match status" value="2"/>
</dbReference>
<evidence type="ECO:0000256" key="3">
    <source>
        <dbReference type="ARBA" id="ARBA00022448"/>
    </source>
</evidence>
<dbReference type="Pfam" id="PF00501">
    <property type="entry name" value="AMP-binding"/>
    <property type="match status" value="2"/>
</dbReference>
<dbReference type="InterPro" id="IPR023213">
    <property type="entry name" value="CAT-like_dom_sf"/>
</dbReference>
<feature type="domain" description="Carrier" evidence="15">
    <location>
        <begin position="3177"/>
        <end position="3251"/>
    </location>
</feature>
<dbReference type="GO" id="GO:0031177">
    <property type="term" value="F:phosphopantetheine binding"/>
    <property type="evidence" value="ECO:0007669"/>
    <property type="project" value="TreeGrafter"/>
</dbReference>
<dbReference type="Gene3D" id="3.40.50.12780">
    <property type="entry name" value="N-terminal domain of ligase-like"/>
    <property type="match status" value="1"/>
</dbReference>
<dbReference type="SMART" id="SM00382">
    <property type="entry name" value="AAA"/>
    <property type="match status" value="2"/>
</dbReference>
<dbReference type="InterPro" id="IPR036736">
    <property type="entry name" value="ACP-like_sf"/>
</dbReference>
<dbReference type="InterPro" id="IPR006162">
    <property type="entry name" value="Ppantetheine_attach_site"/>
</dbReference>
<evidence type="ECO:0000256" key="14">
    <source>
        <dbReference type="SAM" id="Phobius"/>
    </source>
</evidence>
<feature type="transmembrane region" description="Helical" evidence="14">
    <location>
        <begin position="1140"/>
        <end position="1160"/>
    </location>
</feature>
<name>A0A8H4RJA0_9HELO</name>
<keyword evidence="4" id="KW-0596">Phosphopantetheine</keyword>
<keyword evidence="12" id="KW-0325">Glycoprotein</keyword>